<dbReference type="InterPro" id="IPR023346">
    <property type="entry name" value="Lysozyme-like_dom_sf"/>
</dbReference>
<comment type="caution">
    <text evidence="1">The sequence shown here is derived from an EMBL/GenBank/DDBJ whole genome shotgun (WGS) entry which is preliminary data.</text>
</comment>
<evidence type="ECO:0000313" key="2">
    <source>
        <dbReference type="Proteomes" id="UP000460298"/>
    </source>
</evidence>
<dbReference type="EMBL" id="WBUI01000001">
    <property type="protein sequence ID" value="KAB2935201.1"/>
    <property type="molecule type" value="Genomic_DNA"/>
</dbReference>
<gene>
    <name evidence="1" type="ORF">F9K24_00300</name>
</gene>
<accession>A0A833H4H6</accession>
<dbReference type="AlphaFoldDB" id="A0A833H4H6"/>
<dbReference type="SUPFAM" id="SSF53955">
    <property type="entry name" value="Lysozyme-like"/>
    <property type="match status" value="1"/>
</dbReference>
<name>A0A833H4H6_9LEPT</name>
<proteinExistence type="predicted"/>
<sequence length="208" mass="24142">MPLSRKSRFLIPLFFVFLAGCPRNQDDAVMLHIYHRLHPEIEAAVDGTEIPAAFLAALISLESHPPGNRDSRRFEPKVYQRLLEMKNQGRSFGRLPAERIRMLSDAELRELATSYGLTQIMGYHCLDLGCSIQDLSGEYHLLWSIAYMQRHYLSQIVKKDWEACFRIHNTGRAEGTTHRNDYAEKGLLRMQYYAEWEKKKGNLFAGFF</sequence>
<dbReference type="PROSITE" id="PS51257">
    <property type="entry name" value="PROKAR_LIPOPROTEIN"/>
    <property type="match status" value="1"/>
</dbReference>
<organism evidence="1 2">
    <name type="scientific">Leptonema illini</name>
    <dbReference type="NCBI Taxonomy" id="183"/>
    <lineage>
        <taxon>Bacteria</taxon>
        <taxon>Pseudomonadati</taxon>
        <taxon>Spirochaetota</taxon>
        <taxon>Spirochaetia</taxon>
        <taxon>Leptospirales</taxon>
        <taxon>Leptospiraceae</taxon>
        <taxon>Leptonema</taxon>
    </lineage>
</organism>
<dbReference type="Proteomes" id="UP000460298">
    <property type="component" value="Unassembled WGS sequence"/>
</dbReference>
<evidence type="ECO:0000313" key="1">
    <source>
        <dbReference type="EMBL" id="KAB2935201.1"/>
    </source>
</evidence>
<protein>
    <submittedName>
        <fullName evidence="1">N-acetylmuramidase family protein</fullName>
    </submittedName>
</protein>
<reference evidence="1 2" key="1">
    <citation type="submission" date="2019-10" db="EMBL/GenBank/DDBJ databases">
        <title>Extracellular Electron Transfer in a Candidatus Methanoperedens spp. Enrichment Culture.</title>
        <authorList>
            <person name="Berger S."/>
            <person name="Rangel Shaw D."/>
            <person name="Berben T."/>
            <person name="In 'T Zandt M."/>
            <person name="Frank J."/>
            <person name="Reimann J."/>
            <person name="Jetten M.S.M."/>
            <person name="Welte C.U."/>
        </authorList>
    </citation>
    <scope>NUCLEOTIDE SEQUENCE [LARGE SCALE GENOMIC DNA]</scope>
    <source>
        <strain evidence="1">SB12</strain>
    </source>
</reference>